<dbReference type="Gene3D" id="1.10.10.10">
    <property type="entry name" value="Winged helix-like DNA-binding domain superfamily/Winged helix DNA-binding domain"/>
    <property type="match status" value="1"/>
</dbReference>
<dbReference type="Proteomes" id="UP001596189">
    <property type="component" value="Unassembled WGS sequence"/>
</dbReference>
<dbReference type="SUPFAM" id="SSF52540">
    <property type="entry name" value="P-loop containing nucleoside triphosphate hydrolases"/>
    <property type="match status" value="1"/>
</dbReference>
<dbReference type="SUPFAM" id="SSF48452">
    <property type="entry name" value="TPR-like"/>
    <property type="match status" value="2"/>
</dbReference>
<dbReference type="PANTHER" id="PTHR16305">
    <property type="entry name" value="TESTICULAR SOLUBLE ADENYLYL CYCLASE"/>
    <property type="match status" value="1"/>
</dbReference>
<comment type="caution">
    <text evidence="4">The sequence shown here is derived from an EMBL/GenBank/DDBJ whole genome shotgun (WGS) entry which is preliminary data.</text>
</comment>
<proteinExistence type="predicted"/>
<keyword evidence="1" id="KW-0547">Nucleotide-binding</keyword>
<gene>
    <name evidence="4" type="ORF">ACFQDO_14920</name>
</gene>
<evidence type="ECO:0000313" key="5">
    <source>
        <dbReference type="Proteomes" id="UP001596189"/>
    </source>
</evidence>
<dbReference type="SUPFAM" id="SSF46894">
    <property type="entry name" value="C-terminal effector domain of the bipartite response regulators"/>
    <property type="match status" value="1"/>
</dbReference>
<keyword evidence="5" id="KW-1185">Reference proteome</keyword>
<evidence type="ECO:0000256" key="1">
    <source>
        <dbReference type="ARBA" id="ARBA00022741"/>
    </source>
</evidence>
<organism evidence="4 5">
    <name type="scientific">Angustibacter luteus</name>
    <dbReference type="NCBI Taxonomy" id="658456"/>
    <lineage>
        <taxon>Bacteria</taxon>
        <taxon>Bacillati</taxon>
        <taxon>Actinomycetota</taxon>
        <taxon>Actinomycetes</taxon>
        <taxon>Kineosporiales</taxon>
        <taxon>Kineosporiaceae</taxon>
    </lineage>
</organism>
<dbReference type="InterPro" id="IPR036388">
    <property type="entry name" value="WH-like_DNA-bd_sf"/>
</dbReference>
<name>A0ABW1JI74_9ACTN</name>
<protein>
    <submittedName>
        <fullName evidence="4">AAA family ATPase</fullName>
    </submittedName>
</protein>
<dbReference type="InterPro" id="IPR041664">
    <property type="entry name" value="AAA_16"/>
</dbReference>
<dbReference type="Pfam" id="PF00196">
    <property type="entry name" value="GerE"/>
    <property type="match status" value="1"/>
</dbReference>
<dbReference type="PROSITE" id="PS50043">
    <property type="entry name" value="HTH_LUXR_2"/>
    <property type="match status" value="1"/>
</dbReference>
<evidence type="ECO:0000259" key="3">
    <source>
        <dbReference type="PROSITE" id="PS50043"/>
    </source>
</evidence>
<dbReference type="Gene3D" id="1.25.40.10">
    <property type="entry name" value="Tetratricopeptide repeat domain"/>
    <property type="match status" value="2"/>
</dbReference>
<keyword evidence="2" id="KW-0067">ATP-binding</keyword>
<dbReference type="Pfam" id="PF14559">
    <property type="entry name" value="TPR_19"/>
    <property type="match status" value="1"/>
</dbReference>
<sequence>MGAGLRTAYVGRDAERGLLGQALADVVRAEPRLVLVRGDAGSGKSRLLDEWSRDLQEVTVLRGGCQRLTTTHLPYAPVVQALRPVAAGPLLDGWHPAARAAVSPVLAAAEPPTGQADRWRGAQVLELTLALLAQLAAQRPVVLVLEDLHWADQATTDLLLFLAGNLSVERLLVVGTLRTDEPSQPQWLREALTQLGSMPRCSRIDLAALTDPAVAQIIADVEPALGADDVGRLVRRAMGNPFFAEELARASDPDQPLPEALRDVLLVRHAQLPPTARQIVQVVCVVAGPVRHELLTGVIDADVADLNVALRVALRDGLLQRHGSDAFVVRHALLQEAVYGDLLPGERVAWHTRVAERVDADPELVGGPERAAAVLAEHWQAAGRPDLAVAPLVRAARAATARRSPTDAARLWRTALGLWPDAQPGAAPATVEGLDRPAVRMELAVSLRRGPQAADGVESLRLALDEVGRDDAARRAEVLERLALHLNDTGDGEAALAAAREACATAPTRPLEPGRSLAARCHATLGAIRMVRGQYEASHEECEQALALARAVDDLATRAYVLAVDGVNVVVLDGPDRAVPSMREALELSERLGDVEATLRAWINLTYVLESAGRWADAAQAARSGLQVAERHGLALTNGALLTANEATALLACGRFAEARQILETVLESATGPTARTTRPYLLAVLGEALVELGALDEARGALHAIGPVDPGDVLTANQVALVSGSLALEEGSPQDALAQVVGRQEFLADDPTSGLRMCALGLRAAADLLGRPTALRAADAPAEGDLRSAADDLAARADALAAAAPWLPPCRTLLALCRVELARGGGTATAQEWTALAQACLDGGQPQLAGYAWLRGAELALAEHGAPAVAEPLRRAADVLAPLGPGTLATWVRRLADVARVRLDDPPGHVDARQPDRTDGVLVDLTSRERQVLGRIARGETNRQIGTALHITEKTASVHVSNILSKLHVRNRSEATALVYRLGLDEEVVL</sequence>
<dbReference type="InterPro" id="IPR011990">
    <property type="entry name" value="TPR-like_helical_dom_sf"/>
</dbReference>
<dbReference type="RefSeq" id="WP_345714876.1">
    <property type="nucleotide sequence ID" value="NZ_BAABFP010000002.1"/>
</dbReference>
<dbReference type="Gene3D" id="3.40.50.300">
    <property type="entry name" value="P-loop containing nucleotide triphosphate hydrolases"/>
    <property type="match status" value="1"/>
</dbReference>
<dbReference type="EMBL" id="JBHSRD010000004">
    <property type="protein sequence ID" value="MFC6008428.1"/>
    <property type="molecule type" value="Genomic_DNA"/>
</dbReference>
<accession>A0ABW1JI74</accession>
<dbReference type="Pfam" id="PF13191">
    <property type="entry name" value="AAA_16"/>
    <property type="match status" value="1"/>
</dbReference>
<dbReference type="InterPro" id="IPR027417">
    <property type="entry name" value="P-loop_NTPase"/>
</dbReference>
<dbReference type="InterPro" id="IPR016032">
    <property type="entry name" value="Sig_transdc_resp-reg_C-effctor"/>
</dbReference>
<dbReference type="InterPro" id="IPR019734">
    <property type="entry name" value="TPR_rpt"/>
</dbReference>
<dbReference type="CDD" id="cd06170">
    <property type="entry name" value="LuxR_C_like"/>
    <property type="match status" value="1"/>
</dbReference>
<evidence type="ECO:0000313" key="4">
    <source>
        <dbReference type="EMBL" id="MFC6008428.1"/>
    </source>
</evidence>
<feature type="domain" description="HTH luxR-type" evidence="3">
    <location>
        <begin position="919"/>
        <end position="984"/>
    </location>
</feature>
<dbReference type="PANTHER" id="PTHR16305:SF35">
    <property type="entry name" value="TRANSCRIPTIONAL ACTIVATOR DOMAIN"/>
    <property type="match status" value="1"/>
</dbReference>
<evidence type="ECO:0000256" key="2">
    <source>
        <dbReference type="ARBA" id="ARBA00022840"/>
    </source>
</evidence>
<dbReference type="InterPro" id="IPR000792">
    <property type="entry name" value="Tscrpt_reg_LuxR_C"/>
</dbReference>
<reference evidence="5" key="1">
    <citation type="journal article" date="2019" name="Int. J. Syst. Evol. Microbiol.">
        <title>The Global Catalogue of Microorganisms (GCM) 10K type strain sequencing project: providing services to taxonomists for standard genome sequencing and annotation.</title>
        <authorList>
            <consortium name="The Broad Institute Genomics Platform"/>
            <consortium name="The Broad Institute Genome Sequencing Center for Infectious Disease"/>
            <person name="Wu L."/>
            <person name="Ma J."/>
        </authorList>
    </citation>
    <scope>NUCLEOTIDE SEQUENCE [LARGE SCALE GENOMIC DNA]</scope>
    <source>
        <strain evidence="5">KACC 14249</strain>
    </source>
</reference>
<dbReference type="SMART" id="SM00028">
    <property type="entry name" value="TPR"/>
    <property type="match status" value="4"/>
</dbReference>
<dbReference type="SMART" id="SM00421">
    <property type="entry name" value="HTH_LUXR"/>
    <property type="match status" value="1"/>
</dbReference>
<dbReference type="PRINTS" id="PR00038">
    <property type="entry name" value="HTHLUXR"/>
</dbReference>